<accession>A0A4S4F758</accession>
<proteinExistence type="predicted"/>
<feature type="domain" description="HTH cro/C1-type" evidence="2">
    <location>
        <begin position="24"/>
        <end position="78"/>
    </location>
</feature>
<dbReference type="CDD" id="cd00093">
    <property type="entry name" value="HTH_XRE"/>
    <property type="match status" value="1"/>
</dbReference>
<evidence type="ECO:0000256" key="1">
    <source>
        <dbReference type="SAM" id="MobiDB-lite"/>
    </source>
</evidence>
<evidence type="ECO:0000313" key="3">
    <source>
        <dbReference type="EMBL" id="THG24546.1"/>
    </source>
</evidence>
<dbReference type="PROSITE" id="PS50943">
    <property type="entry name" value="HTH_CROC1"/>
    <property type="match status" value="1"/>
</dbReference>
<reference evidence="3 4" key="1">
    <citation type="submission" date="2019-04" db="EMBL/GenBank/DDBJ databases">
        <title>Microbes associate with the intestines of laboratory mice.</title>
        <authorList>
            <person name="Navarre W."/>
            <person name="Wong E."/>
            <person name="Huang K.C."/>
            <person name="Tropini C."/>
            <person name="Ng K."/>
            <person name="Yu B."/>
        </authorList>
    </citation>
    <scope>NUCLEOTIDE SEQUENCE [LARGE SCALE GENOMIC DNA]</scope>
    <source>
        <strain evidence="3 4">NM87_A27A</strain>
    </source>
</reference>
<dbReference type="Proteomes" id="UP000306798">
    <property type="component" value="Unassembled WGS sequence"/>
</dbReference>
<dbReference type="SMART" id="SM00530">
    <property type="entry name" value="HTH_XRE"/>
    <property type="match status" value="1"/>
</dbReference>
<protein>
    <submittedName>
        <fullName evidence="3">Helix-turn-helix transcriptional regulator</fullName>
    </submittedName>
</protein>
<dbReference type="GO" id="GO:0003677">
    <property type="term" value="F:DNA binding"/>
    <property type="evidence" value="ECO:0007669"/>
    <property type="project" value="InterPro"/>
</dbReference>
<dbReference type="SUPFAM" id="SSF47413">
    <property type="entry name" value="lambda repressor-like DNA-binding domains"/>
    <property type="match status" value="1"/>
</dbReference>
<dbReference type="Pfam" id="PF01381">
    <property type="entry name" value="HTH_3"/>
    <property type="match status" value="1"/>
</dbReference>
<dbReference type="EMBL" id="SSTF01000024">
    <property type="protein sequence ID" value="THG24546.1"/>
    <property type="molecule type" value="Genomic_DNA"/>
</dbReference>
<feature type="region of interest" description="Disordered" evidence="1">
    <location>
        <begin position="96"/>
        <end position="125"/>
    </location>
</feature>
<dbReference type="Gene3D" id="1.10.260.40">
    <property type="entry name" value="lambda repressor-like DNA-binding domains"/>
    <property type="match status" value="1"/>
</dbReference>
<dbReference type="InterPro" id="IPR010982">
    <property type="entry name" value="Lambda_DNA-bd_dom_sf"/>
</dbReference>
<name>A0A4S4F758_9BIFI</name>
<evidence type="ECO:0000313" key="4">
    <source>
        <dbReference type="Proteomes" id="UP000306798"/>
    </source>
</evidence>
<dbReference type="RefSeq" id="WP_136511603.1">
    <property type="nucleotide sequence ID" value="NZ_SSTF01000024.1"/>
</dbReference>
<sequence>MSLAQAAPVISTDEHLEDVVVYNIRRHMRLAGLTQGDLASLWGVTRGAVSQRLNGYSHLKFTEVAQAAEALNLPITDLMDETAYKQDEELREYMGYTNTKKAPVDTRPRLDGVGPVGLEPTTGGL</sequence>
<dbReference type="AlphaFoldDB" id="A0A4S4F758"/>
<dbReference type="InterPro" id="IPR001387">
    <property type="entry name" value="Cro/C1-type_HTH"/>
</dbReference>
<comment type="caution">
    <text evidence="3">The sequence shown here is derived from an EMBL/GenBank/DDBJ whole genome shotgun (WGS) entry which is preliminary data.</text>
</comment>
<gene>
    <name evidence="3" type="ORF">E5991_07870</name>
</gene>
<organism evidence="3 4">
    <name type="scientific">Bifidobacterium pseudolongum</name>
    <dbReference type="NCBI Taxonomy" id="1694"/>
    <lineage>
        <taxon>Bacteria</taxon>
        <taxon>Bacillati</taxon>
        <taxon>Actinomycetota</taxon>
        <taxon>Actinomycetes</taxon>
        <taxon>Bifidobacteriales</taxon>
        <taxon>Bifidobacteriaceae</taxon>
        <taxon>Bifidobacterium</taxon>
    </lineage>
</organism>
<evidence type="ECO:0000259" key="2">
    <source>
        <dbReference type="PROSITE" id="PS50943"/>
    </source>
</evidence>